<reference evidence="1 2" key="1">
    <citation type="journal article" date="2012" name="Genome Biol.">
        <title>Genome and low-iron response of an oceanic diatom adapted to chronic iron limitation.</title>
        <authorList>
            <person name="Lommer M."/>
            <person name="Specht M."/>
            <person name="Roy A.S."/>
            <person name="Kraemer L."/>
            <person name="Andreson R."/>
            <person name="Gutowska M.A."/>
            <person name="Wolf J."/>
            <person name="Bergner S.V."/>
            <person name="Schilhabel M.B."/>
            <person name="Klostermeier U.C."/>
            <person name="Beiko R.G."/>
            <person name="Rosenstiel P."/>
            <person name="Hippler M."/>
            <person name="Laroche J."/>
        </authorList>
    </citation>
    <scope>NUCLEOTIDE SEQUENCE [LARGE SCALE GENOMIC DNA]</scope>
    <source>
        <strain evidence="1 2">CCMP1005</strain>
    </source>
</reference>
<comment type="caution">
    <text evidence="1">The sequence shown here is derived from an EMBL/GenBank/DDBJ whole genome shotgun (WGS) entry which is preliminary data.</text>
</comment>
<dbReference type="AlphaFoldDB" id="K0RQA4"/>
<feature type="non-terminal residue" evidence="1">
    <location>
        <position position="166"/>
    </location>
</feature>
<protein>
    <submittedName>
        <fullName evidence="1">Uncharacterized protein</fullName>
    </submittedName>
</protein>
<sequence>MSTRSGPLLLGSSFRGADDDDGGGAGTAFSSCEASFGSRRPMGAWHIFHTLHRGLGDPYPQAALKAARKKALLIDQNNPDYFFSIRVVSREAPREMVDKIVESWLFGVSWSAPLRCPRPLPSGQCPSKSKRTDYRQAHAVALVPQLLNRDADPGETEVRQSPRSLA</sequence>
<dbReference type="PROSITE" id="PS51257">
    <property type="entry name" value="PROKAR_LIPOPROTEIN"/>
    <property type="match status" value="1"/>
</dbReference>
<evidence type="ECO:0000313" key="2">
    <source>
        <dbReference type="Proteomes" id="UP000266841"/>
    </source>
</evidence>
<name>K0RQA4_THAOC</name>
<proteinExistence type="predicted"/>
<accession>K0RQA4</accession>
<keyword evidence="2" id="KW-1185">Reference proteome</keyword>
<organism evidence="1 2">
    <name type="scientific">Thalassiosira oceanica</name>
    <name type="common">Marine diatom</name>
    <dbReference type="NCBI Taxonomy" id="159749"/>
    <lineage>
        <taxon>Eukaryota</taxon>
        <taxon>Sar</taxon>
        <taxon>Stramenopiles</taxon>
        <taxon>Ochrophyta</taxon>
        <taxon>Bacillariophyta</taxon>
        <taxon>Coscinodiscophyceae</taxon>
        <taxon>Thalassiosirophycidae</taxon>
        <taxon>Thalassiosirales</taxon>
        <taxon>Thalassiosiraceae</taxon>
        <taxon>Thalassiosira</taxon>
    </lineage>
</organism>
<dbReference type="Proteomes" id="UP000266841">
    <property type="component" value="Unassembled WGS sequence"/>
</dbReference>
<dbReference type="EMBL" id="AGNL01032752">
    <property type="protein sequence ID" value="EJK55968.1"/>
    <property type="molecule type" value="Genomic_DNA"/>
</dbReference>
<gene>
    <name evidence="1" type="ORF">THAOC_24230</name>
</gene>
<evidence type="ECO:0000313" key="1">
    <source>
        <dbReference type="EMBL" id="EJK55968.1"/>
    </source>
</evidence>